<evidence type="ECO:0000313" key="2">
    <source>
        <dbReference type="EMBL" id="GAA3729038.1"/>
    </source>
</evidence>
<dbReference type="InterPro" id="IPR036388">
    <property type="entry name" value="WH-like_DNA-bd_sf"/>
</dbReference>
<dbReference type="SUPFAM" id="SSF46785">
    <property type="entry name" value="Winged helix' DNA-binding domain"/>
    <property type="match status" value="1"/>
</dbReference>
<dbReference type="PANTHER" id="PTHR33164">
    <property type="entry name" value="TRANSCRIPTIONAL REGULATOR, MARR FAMILY"/>
    <property type="match status" value="1"/>
</dbReference>
<dbReference type="Pfam" id="PF01047">
    <property type="entry name" value="MarR"/>
    <property type="match status" value="1"/>
</dbReference>
<dbReference type="Gene3D" id="1.10.10.10">
    <property type="entry name" value="Winged helix-like DNA-binding domain superfamily/Winged helix DNA-binding domain"/>
    <property type="match status" value="1"/>
</dbReference>
<dbReference type="PROSITE" id="PS50995">
    <property type="entry name" value="HTH_MARR_2"/>
    <property type="match status" value="1"/>
</dbReference>
<organism evidence="2 3">
    <name type="scientific">Streptomyces tremellae</name>
    <dbReference type="NCBI Taxonomy" id="1124239"/>
    <lineage>
        <taxon>Bacteria</taxon>
        <taxon>Bacillati</taxon>
        <taxon>Actinomycetota</taxon>
        <taxon>Actinomycetes</taxon>
        <taxon>Kitasatosporales</taxon>
        <taxon>Streptomycetaceae</taxon>
        <taxon>Streptomyces</taxon>
    </lineage>
</organism>
<dbReference type="InterPro" id="IPR036390">
    <property type="entry name" value="WH_DNA-bd_sf"/>
</dbReference>
<feature type="domain" description="HTH marR-type" evidence="1">
    <location>
        <begin position="33"/>
        <end position="172"/>
    </location>
</feature>
<dbReference type="SMART" id="SM00347">
    <property type="entry name" value="HTH_MARR"/>
    <property type="match status" value="1"/>
</dbReference>
<dbReference type="PANTHER" id="PTHR33164:SF43">
    <property type="entry name" value="HTH-TYPE TRANSCRIPTIONAL REPRESSOR YETL"/>
    <property type="match status" value="1"/>
</dbReference>
<comment type="caution">
    <text evidence="2">The sequence shown here is derived from an EMBL/GenBank/DDBJ whole genome shotgun (WGS) entry which is preliminary data.</text>
</comment>
<dbReference type="InterPro" id="IPR000835">
    <property type="entry name" value="HTH_MarR-typ"/>
</dbReference>
<proteinExistence type="predicted"/>
<dbReference type="Proteomes" id="UP001499884">
    <property type="component" value="Unassembled WGS sequence"/>
</dbReference>
<dbReference type="EMBL" id="BAABEP010000016">
    <property type="protein sequence ID" value="GAA3729038.1"/>
    <property type="molecule type" value="Genomic_DNA"/>
</dbReference>
<evidence type="ECO:0000313" key="3">
    <source>
        <dbReference type="Proteomes" id="UP001499884"/>
    </source>
</evidence>
<keyword evidence="3" id="KW-1185">Reference proteome</keyword>
<evidence type="ECO:0000259" key="1">
    <source>
        <dbReference type="PROSITE" id="PS50995"/>
    </source>
</evidence>
<dbReference type="InterPro" id="IPR039422">
    <property type="entry name" value="MarR/SlyA-like"/>
</dbReference>
<reference evidence="3" key="1">
    <citation type="journal article" date="2019" name="Int. J. Syst. Evol. Microbiol.">
        <title>The Global Catalogue of Microorganisms (GCM) 10K type strain sequencing project: providing services to taxonomists for standard genome sequencing and annotation.</title>
        <authorList>
            <consortium name="The Broad Institute Genomics Platform"/>
            <consortium name="The Broad Institute Genome Sequencing Center for Infectious Disease"/>
            <person name="Wu L."/>
            <person name="Ma J."/>
        </authorList>
    </citation>
    <scope>NUCLEOTIDE SEQUENCE [LARGE SCALE GENOMIC DNA]</scope>
    <source>
        <strain evidence="3">JCM 30846</strain>
    </source>
</reference>
<gene>
    <name evidence="2" type="ORF">GCM10023082_28580</name>
</gene>
<name>A0ABP7F0J4_9ACTN</name>
<accession>A0ABP7F0J4</accession>
<sequence length="179" mass="20125">MCWWPRRYAADVTDPLPPVEPLDARRATDMDEASSLIDAVFRLERAVTRIGNARLRPWGMTLSSYTALRILARQPHLTLAQLARRCYARPQTMTRMVTQLESRGLVERSAHPESERALSLRVTDEGLAALREMGVEVLKVSDTLNSLLDREAIAATDRQLRQAAQVVEKEVKEMGQTAG</sequence>
<protein>
    <recommendedName>
        <fullName evidence="1">HTH marR-type domain-containing protein</fullName>
    </recommendedName>
</protein>